<dbReference type="GO" id="GO:0005634">
    <property type="term" value="C:nucleus"/>
    <property type="evidence" value="ECO:0007669"/>
    <property type="project" value="UniProtKB-SubCell"/>
</dbReference>
<evidence type="ECO:0000256" key="11">
    <source>
        <dbReference type="ARBA" id="ARBA00023254"/>
    </source>
</evidence>
<evidence type="ECO:0000313" key="17">
    <source>
        <dbReference type="Proteomes" id="UP001381693"/>
    </source>
</evidence>
<keyword evidence="7 14" id="KW-0175">Coiled coil</keyword>
<reference evidence="16 17" key="1">
    <citation type="submission" date="2023-11" db="EMBL/GenBank/DDBJ databases">
        <title>Halocaridina rubra genome assembly.</title>
        <authorList>
            <person name="Smith C."/>
        </authorList>
    </citation>
    <scope>NUCLEOTIDE SEQUENCE [LARGE SCALE GENOMIC DNA]</scope>
    <source>
        <strain evidence="16">EP-1</strain>
        <tissue evidence="16">Whole</tissue>
    </source>
</reference>
<evidence type="ECO:0000256" key="7">
    <source>
        <dbReference type="ARBA" id="ARBA00023054"/>
    </source>
</evidence>
<comment type="caution">
    <text evidence="16">The sequence shown here is derived from an EMBL/GenBank/DDBJ whole genome shotgun (WGS) entry which is preliminary data.</text>
</comment>
<evidence type="ECO:0000256" key="13">
    <source>
        <dbReference type="ARBA" id="ARBA00046114"/>
    </source>
</evidence>
<keyword evidence="9" id="KW-0206">Cytoskeleton</keyword>
<dbReference type="GO" id="GO:0051321">
    <property type="term" value="P:meiotic cell cycle"/>
    <property type="evidence" value="ECO:0007669"/>
    <property type="project" value="UniProtKB-KW"/>
</dbReference>
<evidence type="ECO:0000256" key="8">
    <source>
        <dbReference type="ARBA" id="ARBA00023069"/>
    </source>
</evidence>
<dbReference type="Proteomes" id="UP001381693">
    <property type="component" value="Unassembled WGS sequence"/>
</dbReference>
<dbReference type="Pfam" id="PF13868">
    <property type="entry name" value="TPH"/>
    <property type="match status" value="1"/>
</dbReference>
<evidence type="ECO:0000256" key="12">
    <source>
        <dbReference type="ARBA" id="ARBA00023273"/>
    </source>
</evidence>
<dbReference type="AlphaFoldDB" id="A0AAN8ZVI5"/>
<keyword evidence="17" id="KW-1185">Reference proteome</keyword>
<dbReference type="InterPro" id="IPR026504">
    <property type="entry name" value="MNS1"/>
</dbReference>
<accession>A0AAN8ZVI5</accession>
<evidence type="ECO:0000313" key="16">
    <source>
        <dbReference type="EMBL" id="KAK7065318.1"/>
    </source>
</evidence>
<proteinExistence type="inferred from homology"/>
<gene>
    <name evidence="16" type="primary">MNS1</name>
    <name evidence="16" type="ORF">SK128_005380</name>
</gene>
<evidence type="ECO:0000256" key="1">
    <source>
        <dbReference type="ARBA" id="ARBA00004123"/>
    </source>
</evidence>
<name>A0AAN8ZVI5_HALRR</name>
<keyword evidence="5" id="KW-0963">Cytoplasm</keyword>
<evidence type="ECO:0000256" key="14">
    <source>
        <dbReference type="SAM" id="Coils"/>
    </source>
</evidence>
<evidence type="ECO:0000256" key="6">
    <source>
        <dbReference type="ARBA" id="ARBA00022846"/>
    </source>
</evidence>
<protein>
    <recommendedName>
        <fullName evidence="4">Meiosis-specific nuclear structural protein 1</fullName>
    </recommendedName>
</protein>
<dbReference type="InterPro" id="IPR043597">
    <property type="entry name" value="TPH_dom"/>
</dbReference>
<evidence type="ECO:0000256" key="10">
    <source>
        <dbReference type="ARBA" id="ARBA00023242"/>
    </source>
</evidence>
<comment type="similarity">
    <text evidence="3">Belongs to the MNS1 family.</text>
</comment>
<feature type="coiled-coil region" evidence="14">
    <location>
        <begin position="83"/>
        <end position="166"/>
    </location>
</feature>
<comment type="subcellular location">
    <subcellularLocation>
        <location evidence="2">Cytoplasm</location>
        <location evidence="2">Cytoskeleton</location>
        <location evidence="2">Flagellum axoneme</location>
    </subcellularLocation>
    <subcellularLocation>
        <location evidence="1">Nucleus</location>
    </subcellularLocation>
</comment>
<sequence length="370" mass="44333">MENYLRRQIITSSPELRALEAQIRAFAEVKYNNAAVAEKEFMDGEKKAKERQYAKLVEEYGNEEVLADAITSAEKYGKRLEVERVLKDQIAEKSAVMAQLEAENTFDMLSKPDEDTQLKKENEEKLKNQLKEQETTRSFLLRQTRMKELKKQEEELEDRNTLKRAEEYNLQVHLLKEIERQQQEMERMHLNRRELALVKDIERGMEKRDVISKMRLELEILEKQAQEKQYAKEREIKAAADKARLKEGWDSQIIYKQEESMKEEEKEAAYRKLLLEVLAEEARLDCLVAEAKRRRQLDHRYLVDRLLKERRAMRATLMTQKKQEDQRVVEYEQLRNKIVEEEEKQLLFKYAPQLMPYYTPKLLSKLKELR</sequence>
<keyword evidence="12" id="KW-0966">Cell projection</keyword>
<keyword evidence="11" id="KW-0469">Meiosis</keyword>
<evidence type="ECO:0000259" key="15">
    <source>
        <dbReference type="Pfam" id="PF13868"/>
    </source>
</evidence>
<comment type="function">
    <text evidence="13">Microtubule inner protein (MIP) part of the dynein-decorated doublet microtubules (DMTs) in cilia axoneme, which is required for motile cilia beating. May play a role in the control of meiotic division and germ cell differentiation through regulation of pairing and recombination during meiosis. Required for sperm flagella assembly. May play a role in the assembly and function of the outer dynein arm-docking complex (ODA-DC). ODA-DC mediates outer dynein arms (ODA) binding onto the axonemal doublet microtubules.</text>
</comment>
<dbReference type="EMBL" id="JAXCGZ010020814">
    <property type="protein sequence ID" value="KAK7065318.1"/>
    <property type="molecule type" value="Genomic_DNA"/>
</dbReference>
<evidence type="ECO:0000256" key="4">
    <source>
        <dbReference type="ARBA" id="ARBA00014813"/>
    </source>
</evidence>
<evidence type="ECO:0000256" key="5">
    <source>
        <dbReference type="ARBA" id="ARBA00022490"/>
    </source>
</evidence>
<feature type="domain" description="Trichohyalin-plectin-homology" evidence="15">
    <location>
        <begin position="12"/>
        <end position="355"/>
    </location>
</feature>
<dbReference type="PANTHER" id="PTHR19265">
    <property type="entry name" value="MEIOSIS-SPECIFIC NUCLEAR STRUCTURAL PROTEIN 1"/>
    <property type="match status" value="1"/>
</dbReference>
<keyword evidence="6" id="KW-0282">Flagellum</keyword>
<evidence type="ECO:0000256" key="9">
    <source>
        <dbReference type="ARBA" id="ARBA00023212"/>
    </source>
</evidence>
<evidence type="ECO:0000256" key="2">
    <source>
        <dbReference type="ARBA" id="ARBA00004611"/>
    </source>
</evidence>
<keyword evidence="10" id="KW-0539">Nucleus</keyword>
<dbReference type="PANTHER" id="PTHR19265:SF0">
    <property type="entry name" value="MEIOSIS-SPECIFIC NUCLEAR STRUCTURAL PROTEIN 1"/>
    <property type="match status" value="1"/>
</dbReference>
<keyword evidence="8" id="KW-0969">Cilium</keyword>
<organism evidence="16 17">
    <name type="scientific">Halocaridina rubra</name>
    <name type="common">Hawaiian red shrimp</name>
    <dbReference type="NCBI Taxonomy" id="373956"/>
    <lineage>
        <taxon>Eukaryota</taxon>
        <taxon>Metazoa</taxon>
        <taxon>Ecdysozoa</taxon>
        <taxon>Arthropoda</taxon>
        <taxon>Crustacea</taxon>
        <taxon>Multicrustacea</taxon>
        <taxon>Malacostraca</taxon>
        <taxon>Eumalacostraca</taxon>
        <taxon>Eucarida</taxon>
        <taxon>Decapoda</taxon>
        <taxon>Pleocyemata</taxon>
        <taxon>Caridea</taxon>
        <taxon>Atyoidea</taxon>
        <taxon>Atyidae</taxon>
        <taxon>Halocaridina</taxon>
    </lineage>
</organism>
<evidence type="ECO:0000256" key="3">
    <source>
        <dbReference type="ARBA" id="ARBA00009158"/>
    </source>
</evidence>